<reference evidence="10 11" key="2">
    <citation type="journal article" date="2013" name="Genome Biol. Evol.">
        <title>Genome sequencing of Giardia lamblia genotypes A2 and B isolates (DH and GS) and comparative analysis with the genomes of genotypes A1 and E (WB and Pig).</title>
        <authorList>
            <person name="Adam R.D."/>
            <person name="Dahlstrom E.W."/>
            <person name="Martens C.A."/>
            <person name="Bruno D.P."/>
            <person name="Barbian K.D."/>
            <person name="Ricklefs S.M."/>
            <person name="Hernandez M.M."/>
            <person name="Narla N.P."/>
            <person name="Patel R.B."/>
            <person name="Porcella S.F."/>
            <person name="Nash T.E."/>
        </authorList>
    </citation>
    <scope>NUCLEOTIDE SEQUENCE [LARGE SCALE GENOMIC DNA]</scope>
    <source>
        <strain evidence="10 11">DH</strain>
    </source>
</reference>
<dbReference type="GO" id="GO:0005681">
    <property type="term" value="C:spliceosomal complex"/>
    <property type="evidence" value="ECO:0007669"/>
    <property type="project" value="UniProtKB-KW"/>
</dbReference>
<dbReference type="PANTHER" id="PTHR45885">
    <property type="entry name" value="CELL DIVISION CYCLE 5-LIKE PROTEIN"/>
    <property type="match status" value="1"/>
</dbReference>
<evidence type="ECO:0000256" key="2">
    <source>
        <dbReference type="ARBA" id="ARBA00022664"/>
    </source>
</evidence>
<dbReference type="PROSITE" id="PS51294">
    <property type="entry name" value="HTH_MYB"/>
    <property type="match status" value="1"/>
</dbReference>
<dbReference type="SMART" id="SM00717">
    <property type="entry name" value="SANT"/>
    <property type="match status" value="1"/>
</dbReference>
<organism evidence="10 11">
    <name type="scientific">Giardia intestinalis</name>
    <name type="common">Giardia lamblia</name>
    <dbReference type="NCBI Taxonomy" id="5741"/>
    <lineage>
        <taxon>Eukaryota</taxon>
        <taxon>Metamonada</taxon>
        <taxon>Diplomonadida</taxon>
        <taxon>Hexamitidae</taxon>
        <taxon>Giardiinae</taxon>
        <taxon>Giardia</taxon>
    </lineage>
</organism>
<evidence type="ECO:0000256" key="1">
    <source>
        <dbReference type="ARBA" id="ARBA00010506"/>
    </source>
</evidence>
<dbReference type="SUPFAM" id="SSF46689">
    <property type="entry name" value="Homeodomain-like"/>
    <property type="match status" value="1"/>
</dbReference>
<dbReference type="EMBL" id="AHGT01000013">
    <property type="protein sequence ID" value="ESU38393.1"/>
    <property type="molecule type" value="Genomic_DNA"/>
</dbReference>
<evidence type="ECO:0000259" key="8">
    <source>
        <dbReference type="PROSITE" id="PS50090"/>
    </source>
</evidence>
<sequence>MSLEEVRWRKEDDIMLEQAVNRYGVHKWGAISSLLVGRSPQECRERWAHVLQYKRTVSVVTDNELLRLYRLFGDAWDVIGNATLSSPAVCKSRVYSLLGLESSSDDSSTVPSAHVTDYATVDAENVHGSIAISSSALRQSDRVQAEGLCAKSCTDLAATRQREYTAYLKHRPKKRTAKDTHCSHSKRASSTGVAATAKDYRQYICSYIRRNRIQLDVPLQPNRGTLDGPQVATKLVSNPQEAHSPPLSLYPIYAKMNRTKLYTAI</sequence>
<accession>V6THF1</accession>
<evidence type="ECO:0000313" key="11">
    <source>
        <dbReference type="Proteomes" id="UP000018320"/>
    </source>
</evidence>
<evidence type="ECO:0000256" key="5">
    <source>
        <dbReference type="ARBA" id="ARBA00023125"/>
    </source>
</evidence>
<comment type="similarity">
    <text evidence="1">Belongs to the CEF1 family.</text>
</comment>
<evidence type="ECO:0000256" key="7">
    <source>
        <dbReference type="ARBA" id="ARBA00023242"/>
    </source>
</evidence>
<dbReference type="Pfam" id="PF00249">
    <property type="entry name" value="Myb_DNA-binding"/>
    <property type="match status" value="1"/>
</dbReference>
<dbReference type="Proteomes" id="UP000018320">
    <property type="component" value="Unassembled WGS sequence"/>
</dbReference>
<name>V6THF1_GIAIN</name>
<dbReference type="Gene3D" id="1.10.10.60">
    <property type="entry name" value="Homeodomain-like"/>
    <property type="match status" value="1"/>
</dbReference>
<keyword evidence="7" id="KW-0539">Nucleus</keyword>
<dbReference type="VEuPathDB" id="GiardiaDB:QR46_0362"/>
<dbReference type="PANTHER" id="PTHR45885:SF1">
    <property type="entry name" value="CELL DIVISION CYCLE 5-LIKE PROTEIN"/>
    <property type="match status" value="1"/>
</dbReference>
<dbReference type="VEuPathDB" id="GiardiaDB:GL50581_4418"/>
<keyword evidence="5 10" id="KW-0238">DNA-binding</keyword>
<proteinExistence type="inferred from homology"/>
<dbReference type="GO" id="GO:0003677">
    <property type="term" value="F:DNA binding"/>
    <property type="evidence" value="ECO:0007669"/>
    <property type="project" value="UniProtKB-KW"/>
</dbReference>
<dbReference type="VEuPathDB" id="GiardiaDB:GL50803_005938"/>
<evidence type="ECO:0000256" key="3">
    <source>
        <dbReference type="ARBA" id="ARBA00022728"/>
    </source>
</evidence>
<dbReference type="GO" id="GO:0000974">
    <property type="term" value="C:Prp19 complex"/>
    <property type="evidence" value="ECO:0007669"/>
    <property type="project" value="InterPro"/>
</dbReference>
<keyword evidence="6" id="KW-0508">mRNA splicing</keyword>
<keyword evidence="3" id="KW-0747">Spliceosome</keyword>
<protein>
    <submittedName>
        <fullName evidence="10">Capping complex, DNA-binding domain protein</fullName>
    </submittedName>
</protein>
<keyword evidence="4" id="KW-0677">Repeat</keyword>
<dbReference type="InterPro" id="IPR017930">
    <property type="entry name" value="Myb_dom"/>
</dbReference>
<feature type="domain" description="HTH myb-type" evidence="9">
    <location>
        <begin position="1"/>
        <end position="55"/>
    </location>
</feature>
<dbReference type="InterPro" id="IPR047242">
    <property type="entry name" value="CDC5L/Cef1"/>
</dbReference>
<dbReference type="InterPro" id="IPR001005">
    <property type="entry name" value="SANT/Myb"/>
</dbReference>
<dbReference type="GO" id="GO:0000398">
    <property type="term" value="P:mRNA splicing, via spliceosome"/>
    <property type="evidence" value="ECO:0007669"/>
    <property type="project" value="InterPro"/>
</dbReference>
<dbReference type="InterPro" id="IPR009057">
    <property type="entry name" value="Homeodomain-like_sf"/>
</dbReference>
<feature type="domain" description="Myb-like" evidence="8">
    <location>
        <begin position="1"/>
        <end position="51"/>
    </location>
</feature>
<gene>
    <name evidence="10" type="ORF">DHA2_150767</name>
</gene>
<evidence type="ECO:0000259" key="9">
    <source>
        <dbReference type="PROSITE" id="PS51294"/>
    </source>
</evidence>
<evidence type="ECO:0000256" key="4">
    <source>
        <dbReference type="ARBA" id="ARBA00022737"/>
    </source>
</evidence>
<dbReference type="PROSITE" id="PS50090">
    <property type="entry name" value="MYB_LIKE"/>
    <property type="match status" value="1"/>
</dbReference>
<dbReference type="CDD" id="cd00167">
    <property type="entry name" value="SANT"/>
    <property type="match status" value="1"/>
</dbReference>
<keyword evidence="2" id="KW-0507">mRNA processing</keyword>
<evidence type="ECO:0000256" key="6">
    <source>
        <dbReference type="ARBA" id="ARBA00023187"/>
    </source>
</evidence>
<comment type="caution">
    <text evidence="10">The sequence shown here is derived from an EMBL/GenBank/DDBJ whole genome shotgun (WGS) entry which is preliminary data.</text>
</comment>
<reference evidence="11" key="1">
    <citation type="submission" date="2012-02" db="EMBL/GenBank/DDBJ databases">
        <title>Genome sequencing of Giardia lamblia Genotypes A2 and B isolates (DH and GS) and comparative analysis with the genomes of Genotypes A1 and E (WB and Pig).</title>
        <authorList>
            <person name="Adam R."/>
            <person name="Dahlstrom E."/>
            <person name="Martens C."/>
            <person name="Bruno D."/>
            <person name="Barbian K."/>
            <person name="Porcella S.F."/>
            <person name="Nash T."/>
        </authorList>
    </citation>
    <scope>NUCLEOTIDE SEQUENCE</scope>
    <source>
        <strain evidence="11">DH</strain>
    </source>
</reference>
<dbReference type="VEuPathDB" id="GiardiaDB:DHA2_150767"/>
<dbReference type="AlphaFoldDB" id="V6THF1"/>
<evidence type="ECO:0000313" key="10">
    <source>
        <dbReference type="EMBL" id="ESU38393.1"/>
    </source>
</evidence>